<dbReference type="InterPro" id="IPR036890">
    <property type="entry name" value="HATPase_C_sf"/>
</dbReference>
<dbReference type="Pfam" id="PF02518">
    <property type="entry name" value="HATPase_c"/>
    <property type="match status" value="1"/>
</dbReference>
<dbReference type="EC" id="2.7.13.3" evidence="2"/>
<keyword evidence="5 9" id="KW-0418">Kinase</keyword>
<keyword evidence="3" id="KW-0808">Transferase</keyword>
<dbReference type="EMBL" id="JANUGW010000003">
    <property type="protein sequence ID" value="MCS0581131.1"/>
    <property type="molecule type" value="Genomic_DNA"/>
</dbReference>
<evidence type="ECO:0000256" key="1">
    <source>
        <dbReference type="ARBA" id="ARBA00000085"/>
    </source>
</evidence>
<sequence>MDSDPAPRWRLALAAALLVGAGWLARGADAAWAWACAGAALIGGAGLAWRAARACATPAAPLEALLPAPPDTARADRLDTWLEFAPVALFTLDTPNAAGAPHPLNTAARRLLAPGRIVDRDGFGRQLGDLAADRRTVLAIDTEHGIERALAGAVDLTLEGRPQRLVAVSPVENELEAEAMQAWQKLVHVLTHEIMNSLTPVASLSQTARDLVQDAPGLAPDTAADLDTALDAIGRRATSLAAFVTGYRSLASVPEPRPERIRVHDLFMRLQAMVGGAWAERGGEARFTVEPANLELVADAGQLEQALVNLANNALDATAGLARPQLTFSARLARGAQLRIEVTDNGPGVPDELVRQIFTPFFTTHANGSGIGLAMVRQLVHRNGGRVRYARGLAGGARFVMTF</sequence>
<reference evidence="9 10" key="1">
    <citation type="submission" date="2022-08" db="EMBL/GenBank/DDBJ databases">
        <title>Reclassification of Massilia species as members of the genera Telluria, Duganella, Pseudoduganella, Mokoshia gen. nov. and Zemynaea gen. nov. using orthogonal and non-orthogonal genome-based approaches.</title>
        <authorList>
            <person name="Bowman J.P."/>
        </authorList>
    </citation>
    <scope>NUCLEOTIDE SEQUENCE [LARGE SCALE GENOMIC DNA]</scope>
    <source>
        <strain evidence="9 10">JCM 31316</strain>
    </source>
</reference>
<dbReference type="Proteomes" id="UP001204151">
    <property type="component" value="Unassembled WGS sequence"/>
</dbReference>
<name>A0ABT1ZMJ0_9BURK</name>
<evidence type="ECO:0000256" key="5">
    <source>
        <dbReference type="ARBA" id="ARBA00022777"/>
    </source>
</evidence>
<dbReference type="PANTHER" id="PTHR43065">
    <property type="entry name" value="SENSOR HISTIDINE KINASE"/>
    <property type="match status" value="1"/>
</dbReference>
<dbReference type="InterPro" id="IPR003594">
    <property type="entry name" value="HATPase_dom"/>
</dbReference>
<accession>A0ABT1ZMJ0</accession>
<evidence type="ECO:0000313" key="9">
    <source>
        <dbReference type="EMBL" id="MCS0581131.1"/>
    </source>
</evidence>
<protein>
    <recommendedName>
        <fullName evidence="2">histidine kinase</fullName>
        <ecNumber evidence="2">2.7.13.3</ecNumber>
    </recommendedName>
</protein>
<feature type="domain" description="Histidine kinase" evidence="8">
    <location>
        <begin position="189"/>
        <end position="403"/>
    </location>
</feature>
<dbReference type="Gene3D" id="3.30.565.10">
    <property type="entry name" value="Histidine kinase-like ATPase, C-terminal domain"/>
    <property type="match status" value="1"/>
</dbReference>
<keyword evidence="7" id="KW-0902">Two-component regulatory system</keyword>
<evidence type="ECO:0000256" key="3">
    <source>
        <dbReference type="ARBA" id="ARBA00022679"/>
    </source>
</evidence>
<organism evidence="9 10">
    <name type="scientific">Massilia pinisoli</name>
    <dbReference type="NCBI Taxonomy" id="1772194"/>
    <lineage>
        <taxon>Bacteria</taxon>
        <taxon>Pseudomonadati</taxon>
        <taxon>Pseudomonadota</taxon>
        <taxon>Betaproteobacteria</taxon>
        <taxon>Burkholderiales</taxon>
        <taxon>Oxalobacteraceae</taxon>
        <taxon>Telluria group</taxon>
        <taxon>Massilia</taxon>
    </lineage>
</organism>
<evidence type="ECO:0000256" key="7">
    <source>
        <dbReference type="ARBA" id="ARBA00023012"/>
    </source>
</evidence>
<dbReference type="SUPFAM" id="SSF55874">
    <property type="entry name" value="ATPase domain of HSP90 chaperone/DNA topoisomerase II/histidine kinase"/>
    <property type="match status" value="1"/>
</dbReference>
<evidence type="ECO:0000256" key="6">
    <source>
        <dbReference type="ARBA" id="ARBA00022840"/>
    </source>
</evidence>
<dbReference type="PROSITE" id="PS50109">
    <property type="entry name" value="HIS_KIN"/>
    <property type="match status" value="1"/>
</dbReference>
<dbReference type="PANTHER" id="PTHR43065:SF46">
    <property type="entry name" value="C4-DICARBOXYLATE TRANSPORT SENSOR PROTEIN DCTB"/>
    <property type="match status" value="1"/>
</dbReference>
<dbReference type="InterPro" id="IPR004358">
    <property type="entry name" value="Sig_transdc_His_kin-like_C"/>
</dbReference>
<dbReference type="InterPro" id="IPR005467">
    <property type="entry name" value="His_kinase_dom"/>
</dbReference>
<dbReference type="RefSeq" id="WP_258815747.1">
    <property type="nucleotide sequence ID" value="NZ_JANUGW010000003.1"/>
</dbReference>
<evidence type="ECO:0000259" key="8">
    <source>
        <dbReference type="PROSITE" id="PS50109"/>
    </source>
</evidence>
<dbReference type="GO" id="GO:0016301">
    <property type="term" value="F:kinase activity"/>
    <property type="evidence" value="ECO:0007669"/>
    <property type="project" value="UniProtKB-KW"/>
</dbReference>
<keyword evidence="4" id="KW-0547">Nucleotide-binding</keyword>
<proteinExistence type="predicted"/>
<comment type="caution">
    <text evidence="9">The sequence shown here is derived from an EMBL/GenBank/DDBJ whole genome shotgun (WGS) entry which is preliminary data.</text>
</comment>
<comment type="catalytic activity">
    <reaction evidence="1">
        <text>ATP + protein L-histidine = ADP + protein N-phospho-L-histidine.</text>
        <dbReference type="EC" id="2.7.13.3"/>
    </reaction>
</comment>
<gene>
    <name evidence="9" type="ORF">NX784_05965</name>
</gene>
<evidence type="ECO:0000313" key="10">
    <source>
        <dbReference type="Proteomes" id="UP001204151"/>
    </source>
</evidence>
<dbReference type="PRINTS" id="PR00344">
    <property type="entry name" value="BCTRLSENSOR"/>
</dbReference>
<dbReference type="SMART" id="SM00387">
    <property type="entry name" value="HATPase_c"/>
    <property type="match status" value="1"/>
</dbReference>
<keyword evidence="6" id="KW-0067">ATP-binding</keyword>
<evidence type="ECO:0000256" key="2">
    <source>
        <dbReference type="ARBA" id="ARBA00012438"/>
    </source>
</evidence>
<keyword evidence="10" id="KW-1185">Reference proteome</keyword>
<evidence type="ECO:0000256" key="4">
    <source>
        <dbReference type="ARBA" id="ARBA00022741"/>
    </source>
</evidence>